<sequence>MAGRNHIQKWESFLPSDFIVSADRKVFGLSQGERGRNPAFSAGGATRLGKKAGFLCLIFRKLFDLLSLSYNKKYKKFLIERNTNESSGKDHSKHKST</sequence>
<dbReference type="AlphaFoldDB" id="A0A975BVU1"/>
<accession>A0A975BVU1</accession>
<reference evidence="1" key="1">
    <citation type="journal article" date="2021" name="Microb. Physiol.">
        <title>Proteogenomic Insights into the Physiology of Marine, Sulfate-Reducing, Filamentous Desulfonema limicola and Desulfonema magnum.</title>
        <authorList>
            <person name="Schnaars V."/>
            <person name="Wohlbrand L."/>
            <person name="Scheve S."/>
            <person name="Hinrichs C."/>
            <person name="Reinhardt R."/>
            <person name="Rabus R."/>
        </authorList>
    </citation>
    <scope>NUCLEOTIDE SEQUENCE</scope>
    <source>
        <strain evidence="1">4be13</strain>
    </source>
</reference>
<dbReference type="Proteomes" id="UP000663722">
    <property type="component" value="Chromosome"/>
</dbReference>
<protein>
    <submittedName>
        <fullName evidence="1">Uncharacterized protein</fullName>
    </submittedName>
</protein>
<evidence type="ECO:0000313" key="2">
    <source>
        <dbReference type="Proteomes" id="UP000663722"/>
    </source>
</evidence>
<dbReference type="EMBL" id="CP061800">
    <property type="protein sequence ID" value="QTA92154.1"/>
    <property type="molecule type" value="Genomic_DNA"/>
</dbReference>
<evidence type="ECO:0000313" key="1">
    <source>
        <dbReference type="EMBL" id="QTA92154.1"/>
    </source>
</evidence>
<name>A0A975BVU1_9BACT</name>
<proteinExistence type="predicted"/>
<gene>
    <name evidence="1" type="ORF">dnm_082300</name>
</gene>
<dbReference type="KEGG" id="dmm:dnm_082300"/>
<organism evidence="1 2">
    <name type="scientific">Desulfonema magnum</name>
    <dbReference type="NCBI Taxonomy" id="45655"/>
    <lineage>
        <taxon>Bacteria</taxon>
        <taxon>Pseudomonadati</taxon>
        <taxon>Thermodesulfobacteriota</taxon>
        <taxon>Desulfobacteria</taxon>
        <taxon>Desulfobacterales</taxon>
        <taxon>Desulfococcaceae</taxon>
        <taxon>Desulfonema</taxon>
    </lineage>
</organism>
<keyword evidence="2" id="KW-1185">Reference proteome</keyword>